<reference evidence="2 3" key="1">
    <citation type="journal article" date="2014" name="Genome Announc.">
        <title>Complete Genome Sequence of Amino Acid-Utilizing Eubacterium acidaminophilum al-2 (DSM 3953).</title>
        <authorList>
            <person name="Poehlein A."/>
            <person name="Andreesen J.R."/>
            <person name="Daniel R."/>
        </authorList>
    </citation>
    <scope>NUCLEOTIDE SEQUENCE [LARGE SCALE GENOMIC DNA]</scope>
    <source>
        <strain evidence="2 3">DSM 3953</strain>
    </source>
</reference>
<protein>
    <recommendedName>
        <fullName evidence="4">DUF1294 domain-containing protein</fullName>
    </recommendedName>
</protein>
<evidence type="ECO:0000313" key="2">
    <source>
        <dbReference type="EMBL" id="AHM56241.1"/>
    </source>
</evidence>
<keyword evidence="1" id="KW-1133">Transmembrane helix</keyword>
<evidence type="ECO:0008006" key="4">
    <source>
        <dbReference type="Google" id="ProtNLM"/>
    </source>
</evidence>
<dbReference type="InterPro" id="IPR010718">
    <property type="entry name" value="DUF1294"/>
</dbReference>
<feature type="transmembrane region" description="Helical" evidence="1">
    <location>
        <begin position="20"/>
        <end position="41"/>
    </location>
</feature>
<dbReference type="STRING" id="1286171.EAL2_c09420"/>
<name>W8U5N4_PEPAC</name>
<organism evidence="2 3">
    <name type="scientific">Peptoclostridium acidaminophilum DSM 3953</name>
    <dbReference type="NCBI Taxonomy" id="1286171"/>
    <lineage>
        <taxon>Bacteria</taxon>
        <taxon>Bacillati</taxon>
        <taxon>Bacillota</taxon>
        <taxon>Clostridia</taxon>
        <taxon>Peptostreptococcales</taxon>
        <taxon>Peptoclostridiaceae</taxon>
        <taxon>Peptoclostridium</taxon>
    </lineage>
</organism>
<gene>
    <name evidence="2" type="ORF">EAL2_c09420</name>
</gene>
<dbReference type="PATRIC" id="fig|1286171.3.peg.892"/>
<feature type="transmembrane region" description="Helical" evidence="1">
    <location>
        <begin position="78"/>
        <end position="100"/>
    </location>
</feature>
<feature type="transmembrane region" description="Helical" evidence="1">
    <location>
        <begin position="53"/>
        <end position="72"/>
    </location>
</feature>
<keyword evidence="1" id="KW-0812">Transmembrane</keyword>
<sequence length="104" mass="11580">MDLMGLNIDKYVQGGSLWLFYYLAAVNASGIAVMGIDKLKAKRRYRRISERSIFTLAAAGGALGVWIGMSLFRHKTRHKSFCLGIPALLMLNILVVYLLLNFGV</sequence>
<dbReference type="Proteomes" id="UP000019591">
    <property type="component" value="Chromosome"/>
</dbReference>
<evidence type="ECO:0000256" key="1">
    <source>
        <dbReference type="SAM" id="Phobius"/>
    </source>
</evidence>
<keyword evidence="3" id="KW-1185">Reference proteome</keyword>
<dbReference type="eggNOG" id="COG3326">
    <property type="taxonomic scope" value="Bacteria"/>
</dbReference>
<proteinExistence type="predicted"/>
<dbReference type="AlphaFoldDB" id="W8U5N4"/>
<dbReference type="Pfam" id="PF06961">
    <property type="entry name" value="DUF1294"/>
    <property type="match status" value="1"/>
</dbReference>
<dbReference type="KEGG" id="eac:EAL2_c09420"/>
<keyword evidence="1" id="KW-0472">Membrane</keyword>
<evidence type="ECO:0000313" key="3">
    <source>
        <dbReference type="Proteomes" id="UP000019591"/>
    </source>
</evidence>
<dbReference type="HOGENOM" id="CLU_091970_3_0_9"/>
<dbReference type="EMBL" id="CP007452">
    <property type="protein sequence ID" value="AHM56241.1"/>
    <property type="molecule type" value="Genomic_DNA"/>
</dbReference>
<accession>W8U5N4</accession>